<evidence type="ECO:0008006" key="3">
    <source>
        <dbReference type="Google" id="ProtNLM"/>
    </source>
</evidence>
<evidence type="ECO:0000313" key="2">
    <source>
        <dbReference type="Proteomes" id="UP000305675"/>
    </source>
</evidence>
<dbReference type="AlphaFoldDB" id="A0A4V5NYS8"/>
<dbReference type="InterPro" id="IPR011009">
    <property type="entry name" value="Kinase-like_dom_sf"/>
</dbReference>
<organism evidence="1 2">
    <name type="scientific">Ferrimonas aestuarii</name>
    <dbReference type="NCBI Taxonomy" id="2569539"/>
    <lineage>
        <taxon>Bacteria</taxon>
        <taxon>Pseudomonadati</taxon>
        <taxon>Pseudomonadota</taxon>
        <taxon>Gammaproteobacteria</taxon>
        <taxon>Alteromonadales</taxon>
        <taxon>Ferrimonadaceae</taxon>
        <taxon>Ferrimonas</taxon>
    </lineage>
</organism>
<gene>
    <name evidence="1" type="ORF">FCL42_08740</name>
</gene>
<dbReference type="EMBL" id="SWCJ01000004">
    <property type="protein sequence ID" value="TKB56286.1"/>
    <property type="molecule type" value="Genomic_DNA"/>
</dbReference>
<dbReference type="RefSeq" id="WP_136863016.1">
    <property type="nucleotide sequence ID" value="NZ_SWCJ01000004.1"/>
</dbReference>
<dbReference type="OrthoDB" id="6362743at2"/>
<dbReference type="Gene3D" id="1.10.510.10">
    <property type="entry name" value="Transferase(Phosphotransferase) domain 1"/>
    <property type="match status" value="1"/>
</dbReference>
<name>A0A4V5NYS8_9GAMM</name>
<comment type="caution">
    <text evidence="1">The sequence shown here is derived from an EMBL/GenBank/DDBJ whole genome shotgun (WGS) entry which is preliminary data.</text>
</comment>
<accession>A0A4V5NYS8</accession>
<protein>
    <recommendedName>
        <fullName evidence="3">Serine/threonine protein kinase</fullName>
    </recommendedName>
</protein>
<reference evidence="1 2" key="1">
    <citation type="submission" date="2019-04" db="EMBL/GenBank/DDBJ databases">
        <authorList>
            <person name="Hwang J.C."/>
        </authorList>
    </citation>
    <scope>NUCLEOTIDE SEQUENCE [LARGE SCALE GENOMIC DNA]</scope>
    <source>
        <strain evidence="1 2">IMCC35002</strain>
    </source>
</reference>
<proteinExistence type="predicted"/>
<dbReference type="Proteomes" id="UP000305675">
    <property type="component" value="Unassembled WGS sequence"/>
</dbReference>
<keyword evidence="2" id="KW-1185">Reference proteome</keyword>
<evidence type="ECO:0000313" key="1">
    <source>
        <dbReference type="EMBL" id="TKB56286.1"/>
    </source>
</evidence>
<dbReference type="SUPFAM" id="SSF56112">
    <property type="entry name" value="Protein kinase-like (PK-like)"/>
    <property type="match status" value="1"/>
</dbReference>
<sequence>MSILVLEHQRRHLSGADVHRDDRKGRVTRVSRDGMVVKEFVSEKSHKREWVTEYEVANHLHRRGVPVPRCYGYQMSDDGAVLYKEFIPGSRLAEPSLTGLQPVAQLFVAIHSNNVITRDAHDGNLLQGEDGQLYFIDFGKSRLFKGKGLEFWLSLSREMHFIRKKLLHSRRLFARFLHYYLSAVPRWLRPLLASYFGVSTLLLGLRDHWRGWRRQHR</sequence>